<dbReference type="Proteomes" id="UP000235861">
    <property type="component" value="Unassembled WGS sequence"/>
</dbReference>
<dbReference type="OrthoDB" id="5588638at2"/>
<sequence>MKKWLALLLISSLYGCGTGPSEKDIQQHATAQLLAQTEPGLFDVSDITVLATEQPIEGAYLIKIGYQLHFNLGLTQLQALQHEDLTYDQQGPFQQALDLMDLDHKYGEFTAGQVLAQQSSIWLMKSDQGWQLAEPAI</sequence>
<dbReference type="EMBL" id="PGGC01000051">
    <property type="protein sequence ID" value="PJG59668.1"/>
    <property type="molecule type" value="Genomic_DNA"/>
</dbReference>
<organism evidence="1 2">
    <name type="scientific">Aeromonas cavernicola</name>
    <dbReference type="NCBI Taxonomy" id="1006623"/>
    <lineage>
        <taxon>Bacteria</taxon>
        <taxon>Pseudomonadati</taxon>
        <taxon>Pseudomonadota</taxon>
        <taxon>Gammaproteobacteria</taxon>
        <taxon>Aeromonadales</taxon>
        <taxon>Aeromonadaceae</taxon>
        <taxon>Aeromonas</taxon>
    </lineage>
</organism>
<protein>
    <submittedName>
        <fullName evidence="1">Uncharacterized protein</fullName>
    </submittedName>
</protein>
<proteinExistence type="predicted"/>
<keyword evidence="2" id="KW-1185">Reference proteome</keyword>
<accession>A0A2H9U6Q8</accession>
<name>A0A2H9U6Q8_9GAMM</name>
<gene>
    <name evidence="1" type="ORF">CUC53_06180</name>
</gene>
<evidence type="ECO:0000313" key="1">
    <source>
        <dbReference type="EMBL" id="PJG59668.1"/>
    </source>
</evidence>
<evidence type="ECO:0000313" key="2">
    <source>
        <dbReference type="Proteomes" id="UP000235861"/>
    </source>
</evidence>
<dbReference type="PROSITE" id="PS51257">
    <property type="entry name" value="PROKAR_LIPOPROTEIN"/>
    <property type="match status" value="1"/>
</dbReference>
<reference evidence="1 2" key="1">
    <citation type="submission" date="2017-11" db="EMBL/GenBank/DDBJ databases">
        <title>Draft genome sequence of environmental isolate Aeromonas cavernicola sp. nov. MDC 2508.</title>
        <authorList>
            <person name="Colston S.M."/>
            <person name="Navarro A."/>
            <person name="Martinez-Murcia A.J."/>
            <person name="Graf J."/>
        </authorList>
    </citation>
    <scope>NUCLEOTIDE SEQUENCE [LARGE SCALE GENOMIC DNA]</scope>
    <source>
        <strain evidence="1 2">MDC 2508</strain>
    </source>
</reference>
<comment type="caution">
    <text evidence="1">The sequence shown here is derived from an EMBL/GenBank/DDBJ whole genome shotgun (WGS) entry which is preliminary data.</text>
</comment>
<dbReference type="AlphaFoldDB" id="A0A2H9U6Q8"/>
<dbReference type="RefSeq" id="WP_100293344.1">
    <property type="nucleotide sequence ID" value="NZ_PGGC01000051.1"/>
</dbReference>